<evidence type="ECO:0000256" key="2">
    <source>
        <dbReference type="ARBA" id="ARBA00005692"/>
    </source>
</evidence>
<dbReference type="EnsemblMetazoa" id="PPA41767.1">
    <property type="protein sequence ID" value="PPA41767.1"/>
    <property type="gene ID" value="WBGene00280136"/>
</dbReference>
<sequence>MYPLDWAVLLYAVYVPALLLLYVVELVAIFKHRKNSLFNSSFFRTFSALAVVNITACLVGSFVFRLNLYPMVNGFYGSMLKNSTYYLNCLSEFLGVFLAFNRFTTLYFPSLHDNFWQWALGLGITLCFLISIPPVSHLFDDTNSFAEMASIWFNMFIVTVVCNSISCILYGACLIRLWMFSVARNYTVERNFFLVGFLTMIFSLPYMAAIVGENFEKWIRTLKVFQLTFYLNLSIVGVEMDVNLVIFIAFQLPWLTDLKYLAPAPMLLLTNKSIRNAIRGLIMGKSGKINSVSKNGSVTAHPTTVHVSARL</sequence>
<feature type="transmembrane region" description="Helical" evidence="6">
    <location>
        <begin position="229"/>
        <end position="250"/>
    </location>
</feature>
<gene>
    <name evidence="7" type="primary">WBGene00280136</name>
</gene>
<name>A0A2A6CJF3_PRIPA</name>
<evidence type="ECO:0000313" key="8">
    <source>
        <dbReference type="Proteomes" id="UP000005239"/>
    </source>
</evidence>
<dbReference type="InterPro" id="IPR051119">
    <property type="entry name" value="Nematode_SR-like"/>
</dbReference>
<evidence type="ECO:0000256" key="3">
    <source>
        <dbReference type="ARBA" id="ARBA00022692"/>
    </source>
</evidence>
<organism evidence="7 8">
    <name type="scientific">Pristionchus pacificus</name>
    <name type="common">Parasitic nematode worm</name>
    <dbReference type="NCBI Taxonomy" id="54126"/>
    <lineage>
        <taxon>Eukaryota</taxon>
        <taxon>Metazoa</taxon>
        <taxon>Ecdysozoa</taxon>
        <taxon>Nematoda</taxon>
        <taxon>Chromadorea</taxon>
        <taxon>Rhabditida</taxon>
        <taxon>Rhabditina</taxon>
        <taxon>Diplogasteromorpha</taxon>
        <taxon>Diplogasteroidea</taxon>
        <taxon>Neodiplogasteridae</taxon>
        <taxon>Pristionchus</taxon>
    </lineage>
</organism>
<evidence type="ECO:0000256" key="1">
    <source>
        <dbReference type="ARBA" id="ARBA00004141"/>
    </source>
</evidence>
<protein>
    <recommendedName>
        <fullName evidence="6">Serpentine receptor class gamma</fullName>
    </recommendedName>
</protein>
<comment type="similarity">
    <text evidence="2 6">Belongs to the nematode receptor-like protein srg family.</text>
</comment>
<dbReference type="GO" id="GO:0004888">
    <property type="term" value="F:transmembrane signaling receptor activity"/>
    <property type="evidence" value="ECO:0007669"/>
    <property type="project" value="InterPro"/>
</dbReference>
<accession>A0A2A6CJF3</accession>
<evidence type="ECO:0000313" key="7">
    <source>
        <dbReference type="EnsemblMetazoa" id="PPA41767.1"/>
    </source>
</evidence>
<keyword evidence="5 6" id="KW-0472">Membrane</keyword>
<dbReference type="Proteomes" id="UP000005239">
    <property type="component" value="Unassembled WGS sequence"/>
</dbReference>
<dbReference type="InterPro" id="IPR000609">
    <property type="entry name" value="7TM_GPCR_serpentine_rcpt_Srg"/>
</dbReference>
<dbReference type="GO" id="GO:0007606">
    <property type="term" value="P:sensory perception of chemical stimulus"/>
    <property type="evidence" value="ECO:0007669"/>
    <property type="project" value="UniProtKB-UniRule"/>
</dbReference>
<reference evidence="7" key="2">
    <citation type="submission" date="2022-06" db="UniProtKB">
        <authorList>
            <consortium name="EnsemblMetazoa"/>
        </authorList>
    </citation>
    <scope>IDENTIFICATION</scope>
    <source>
        <strain evidence="7">PS312</strain>
    </source>
</reference>
<feature type="transmembrane region" description="Helical" evidence="6">
    <location>
        <begin position="115"/>
        <end position="139"/>
    </location>
</feature>
<keyword evidence="4 6" id="KW-1133">Transmembrane helix</keyword>
<evidence type="ECO:0000256" key="6">
    <source>
        <dbReference type="RuleBase" id="RU280813"/>
    </source>
</evidence>
<feature type="transmembrane region" description="Helical" evidence="6">
    <location>
        <begin position="42"/>
        <end position="64"/>
    </location>
</feature>
<feature type="transmembrane region" description="Helical" evidence="6">
    <location>
        <begin position="6"/>
        <end position="30"/>
    </location>
</feature>
<reference evidence="8" key="1">
    <citation type="journal article" date="2008" name="Nat. Genet.">
        <title>The Pristionchus pacificus genome provides a unique perspective on nematode lifestyle and parasitism.</title>
        <authorList>
            <person name="Dieterich C."/>
            <person name="Clifton S.W."/>
            <person name="Schuster L.N."/>
            <person name="Chinwalla A."/>
            <person name="Delehaunty K."/>
            <person name="Dinkelacker I."/>
            <person name="Fulton L."/>
            <person name="Fulton R."/>
            <person name="Godfrey J."/>
            <person name="Minx P."/>
            <person name="Mitreva M."/>
            <person name="Roeseler W."/>
            <person name="Tian H."/>
            <person name="Witte H."/>
            <person name="Yang S.P."/>
            <person name="Wilson R.K."/>
            <person name="Sommer R.J."/>
        </authorList>
    </citation>
    <scope>NUCLEOTIDE SEQUENCE [LARGE SCALE GENOMIC DNA]</scope>
    <source>
        <strain evidence="8">PS312</strain>
    </source>
</reference>
<comment type="subcellular location">
    <subcellularLocation>
        <location evidence="1">Membrane</location>
        <topology evidence="1">Multi-pass membrane protein</topology>
    </subcellularLocation>
</comment>
<dbReference type="PANTHER" id="PTHR31627">
    <property type="entry name" value="SERPENTINE RECEPTOR CLASS GAMMA-RELATED"/>
    <property type="match status" value="1"/>
</dbReference>
<dbReference type="GO" id="GO:0016020">
    <property type="term" value="C:membrane"/>
    <property type="evidence" value="ECO:0007669"/>
    <property type="project" value="UniProtKB-SubCell"/>
</dbReference>
<feature type="transmembrane region" description="Helical" evidence="6">
    <location>
        <begin position="191"/>
        <end position="209"/>
    </location>
</feature>
<dbReference type="AlphaFoldDB" id="A0A2A6CJF3"/>
<evidence type="ECO:0000256" key="4">
    <source>
        <dbReference type="ARBA" id="ARBA00022989"/>
    </source>
</evidence>
<keyword evidence="8" id="KW-1185">Reference proteome</keyword>
<evidence type="ECO:0000256" key="5">
    <source>
        <dbReference type="ARBA" id="ARBA00023136"/>
    </source>
</evidence>
<feature type="transmembrane region" description="Helical" evidence="6">
    <location>
        <begin position="84"/>
        <end position="103"/>
    </location>
</feature>
<accession>A0A8R1UY73</accession>
<proteinExistence type="inferred from homology"/>
<keyword evidence="3 6" id="KW-0812">Transmembrane</keyword>
<feature type="transmembrane region" description="Helical" evidence="6">
    <location>
        <begin position="151"/>
        <end position="179"/>
    </location>
</feature>
<dbReference type="Pfam" id="PF02118">
    <property type="entry name" value="Srg"/>
    <property type="match status" value="1"/>
</dbReference>
<dbReference type="PANTHER" id="PTHR31627:SF42">
    <property type="entry name" value="G_PROTEIN_RECEP_F1_2 DOMAIN-CONTAINING PROTEIN-RELATED"/>
    <property type="match status" value="1"/>
</dbReference>